<gene>
    <name evidence="2" type="ORF">Athens101428_351</name>
</gene>
<name>A0A554LN93_9BACT</name>
<dbReference type="SUPFAM" id="SSF81301">
    <property type="entry name" value="Nucleotidyltransferase"/>
    <property type="match status" value="1"/>
</dbReference>
<dbReference type="EMBL" id="VMGN01000016">
    <property type="protein sequence ID" value="TSC94308.1"/>
    <property type="molecule type" value="Genomic_DNA"/>
</dbReference>
<dbReference type="Pfam" id="PF01909">
    <property type="entry name" value="NTP_transf_2"/>
    <property type="match status" value="1"/>
</dbReference>
<organism evidence="2 3">
    <name type="scientific">Candidatus Berkelbacteria bacterium Athens1014_28</name>
    <dbReference type="NCBI Taxonomy" id="2017145"/>
    <lineage>
        <taxon>Bacteria</taxon>
        <taxon>Candidatus Berkelbacteria</taxon>
    </lineage>
</organism>
<dbReference type="InterPro" id="IPR002934">
    <property type="entry name" value="Polymerase_NTP_transf_dom"/>
</dbReference>
<reference evidence="2 3" key="1">
    <citation type="submission" date="2017-07" db="EMBL/GenBank/DDBJ databases">
        <title>Mechanisms for carbon and nitrogen cycling indicate functional differentiation within the Candidate Phyla Radiation.</title>
        <authorList>
            <person name="Danczak R.E."/>
            <person name="Johnston M.D."/>
            <person name="Kenah C."/>
            <person name="Slattery M."/>
            <person name="Wrighton K.C."/>
            <person name="Wilkins M.J."/>
        </authorList>
    </citation>
    <scope>NUCLEOTIDE SEQUENCE [LARGE SCALE GENOMIC DNA]</scope>
    <source>
        <strain evidence="2">Athens1014_28</strain>
    </source>
</reference>
<dbReference type="InterPro" id="IPR043519">
    <property type="entry name" value="NT_sf"/>
</dbReference>
<feature type="domain" description="Polymerase nucleotidyl transferase" evidence="1">
    <location>
        <begin position="10"/>
        <end position="86"/>
    </location>
</feature>
<sequence>MSDKDLQIAKQIKKELKQKLGDKLISVILYGSRAKGTAKKDSDMDLLLVTKKKFNFASPENETIASLTVKYMDKGIYLSPITYEIKEYLKYKNLNFLREVEREGILL</sequence>
<dbReference type="GO" id="GO:0016779">
    <property type="term" value="F:nucleotidyltransferase activity"/>
    <property type="evidence" value="ECO:0007669"/>
    <property type="project" value="InterPro"/>
</dbReference>
<dbReference type="InterPro" id="IPR052548">
    <property type="entry name" value="Type_VII_TA_antitoxin"/>
</dbReference>
<proteinExistence type="predicted"/>
<evidence type="ECO:0000259" key="1">
    <source>
        <dbReference type="Pfam" id="PF01909"/>
    </source>
</evidence>
<dbReference type="Proteomes" id="UP000316495">
    <property type="component" value="Unassembled WGS sequence"/>
</dbReference>
<keyword evidence="2" id="KW-0808">Transferase</keyword>
<evidence type="ECO:0000313" key="2">
    <source>
        <dbReference type="EMBL" id="TSC94308.1"/>
    </source>
</evidence>
<dbReference type="AlphaFoldDB" id="A0A554LN93"/>
<protein>
    <submittedName>
        <fullName evidence="2">Nucleotidyltransferase</fullName>
    </submittedName>
</protein>
<dbReference type="CDD" id="cd05403">
    <property type="entry name" value="NT_KNTase_like"/>
    <property type="match status" value="1"/>
</dbReference>
<dbReference type="Gene3D" id="3.30.460.10">
    <property type="entry name" value="Beta Polymerase, domain 2"/>
    <property type="match status" value="1"/>
</dbReference>
<accession>A0A554LN93</accession>
<evidence type="ECO:0000313" key="3">
    <source>
        <dbReference type="Proteomes" id="UP000316495"/>
    </source>
</evidence>
<dbReference type="PANTHER" id="PTHR33933:SF1">
    <property type="entry name" value="PROTEIN ADENYLYLTRANSFERASE MNTA-RELATED"/>
    <property type="match status" value="1"/>
</dbReference>
<dbReference type="PANTHER" id="PTHR33933">
    <property type="entry name" value="NUCLEOTIDYLTRANSFERASE"/>
    <property type="match status" value="1"/>
</dbReference>
<comment type="caution">
    <text evidence="2">The sequence shown here is derived from an EMBL/GenBank/DDBJ whole genome shotgun (WGS) entry which is preliminary data.</text>
</comment>